<evidence type="ECO:0000313" key="1">
    <source>
        <dbReference type="EMBL" id="KJR78725.1"/>
    </source>
</evidence>
<reference evidence="1" key="1">
    <citation type="submission" date="2015-03" db="EMBL/GenBank/DDBJ databases">
        <title>Metagenome Sequencing of an Archaeal-Dominated Microbial Community from a Hot Spring at the Los Azufres Geothermal Field, Mexico.</title>
        <authorList>
            <person name="Servin-Garciduenas L.E."/>
            <person name="Martinez-Romero E."/>
        </authorList>
    </citation>
    <scope>NUCLEOTIDE SEQUENCE [LARGE SCALE GENOMIC DNA]</scope>
    <source>
        <strain evidence="1">AZ1-454</strain>
    </source>
</reference>
<comment type="caution">
    <text evidence="1">The sequence shown here is derived from an EMBL/GenBank/DDBJ whole genome shotgun (WGS) entry which is preliminary data.</text>
</comment>
<sequence>MAVNLDVLKQQIQKAIDDFNKKMEQEGKPISLELHGNSIVFRYRNALDDLFKKIKESGINAEIIVAGNSIMIKITIDDLKKAIIEKSGIPELQNANLRIEEKDIVGEIKL</sequence>
<accession>A0A0F2LQG2</accession>
<dbReference type="AlphaFoldDB" id="A0A0F2LQG2"/>
<dbReference type="EMBL" id="JZWS02000019">
    <property type="protein sequence ID" value="MCL7344638.1"/>
    <property type="molecule type" value="Genomic_DNA"/>
</dbReference>
<protein>
    <submittedName>
        <fullName evidence="1">Uncharacterized protein</fullName>
    </submittedName>
</protein>
<gene>
    <name evidence="2" type="ORF">TQ35_008715</name>
    <name evidence="1" type="ORF">TQ35_05715</name>
</gene>
<organism evidence="1">
    <name type="scientific">Candidatus Aramenus sulfurataquae</name>
    <dbReference type="NCBI Taxonomy" id="1326980"/>
    <lineage>
        <taxon>Archaea</taxon>
        <taxon>Thermoproteota</taxon>
        <taxon>Thermoprotei</taxon>
        <taxon>Sulfolobales</taxon>
        <taxon>Sulfolobaceae</taxon>
        <taxon>Candidatus Aramenus</taxon>
    </lineage>
</organism>
<proteinExistence type="predicted"/>
<dbReference type="EMBL" id="JZWS01000058">
    <property type="protein sequence ID" value="KJR78725.1"/>
    <property type="molecule type" value="Genomic_DNA"/>
</dbReference>
<reference evidence="2" key="2">
    <citation type="submission" date="2022-05" db="EMBL/GenBank/DDBJ databases">
        <title>Metagenome Sequencing of an Archaeal-Dominated Microbial Community from a Hot Spring at the Los Azufres Geothermal Field, Mexico.</title>
        <authorList>
            <person name="Marin-Paredes R."/>
            <person name="Martinez-Romero E."/>
            <person name="Servin-Garciduenas L.E."/>
        </authorList>
    </citation>
    <scope>NUCLEOTIDE SEQUENCE</scope>
    <source>
        <strain evidence="2">AZ1-454</strain>
    </source>
</reference>
<evidence type="ECO:0000313" key="2">
    <source>
        <dbReference type="EMBL" id="MCL7344638.1"/>
    </source>
</evidence>
<name>A0A0F2LQG2_9CREN</name>